<evidence type="ECO:0000313" key="1">
    <source>
        <dbReference type="EMBL" id="SDF18211.1"/>
    </source>
</evidence>
<name>A0A1G7IZY1_9FLAO</name>
<keyword evidence="2" id="KW-1185">Reference proteome</keyword>
<protein>
    <recommendedName>
        <fullName evidence="3">DUF4380 domain-containing protein</fullName>
    </recommendedName>
</protein>
<organism evidence="1 2">
    <name type="scientific">Pricia antarctica</name>
    <dbReference type="NCBI Taxonomy" id="641691"/>
    <lineage>
        <taxon>Bacteria</taxon>
        <taxon>Pseudomonadati</taxon>
        <taxon>Bacteroidota</taxon>
        <taxon>Flavobacteriia</taxon>
        <taxon>Flavobacteriales</taxon>
        <taxon>Flavobacteriaceae</taxon>
        <taxon>Pricia</taxon>
    </lineage>
</organism>
<dbReference type="EMBL" id="FNAO01000016">
    <property type="protein sequence ID" value="SDF18211.1"/>
    <property type="molecule type" value="Genomic_DNA"/>
</dbReference>
<dbReference type="Proteomes" id="UP000199109">
    <property type="component" value="Unassembled WGS sequence"/>
</dbReference>
<accession>A0A1G7IZY1</accession>
<gene>
    <name evidence="1" type="ORF">SAMN05421636_1168</name>
</gene>
<reference evidence="1 2" key="1">
    <citation type="submission" date="2016-10" db="EMBL/GenBank/DDBJ databases">
        <authorList>
            <person name="de Groot N.N."/>
        </authorList>
    </citation>
    <scope>NUCLEOTIDE SEQUENCE [LARGE SCALE GENOMIC DNA]</scope>
    <source>
        <strain evidence="1 2">DSM 23421</strain>
    </source>
</reference>
<dbReference type="STRING" id="641691.SAMN05421636_1168"/>
<dbReference type="Pfam" id="PF14315">
    <property type="entry name" value="DUF4380"/>
    <property type="match status" value="1"/>
</dbReference>
<dbReference type="InterPro" id="IPR025488">
    <property type="entry name" value="DUF4380"/>
</dbReference>
<evidence type="ECO:0008006" key="3">
    <source>
        <dbReference type="Google" id="ProtNLM"/>
    </source>
</evidence>
<evidence type="ECO:0000313" key="2">
    <source>
        <dbReference type="Proteomes" id="UP000199109"/>
    </source>
</evidence>
<proteinExistence type="predicted"/>
<dbReference type="AlphaFoldDB" id="A0A1G7IZY1"/>
<sequence length="274" mass="30744">MLQCGDMEMVVDGNIGARVVSVKLNGTEILGSKELHPNSYGSTLWLGPQGKWSGHKVLDASAYDLESYYNRNLRLKSMNDSLNGFTISKQFSLIPSDSSIAIEYKITNILEETQEVSPWEVTRVPTGGLAFFPKGFPNDTPSGHKGLPYLKIKDSLGIIWYPYDSSTDSREKLFMDGSEGWLAYARNGTLFIKKFPIIDPSEAAPGEKNVEIYANKEKTYLELENQGRYQILSPGNSLYYEVVWYARQLPPDLKLNPGNKALVDFVREVVGKRL</sequence>